<dbReference type="PANTHER" id="PTHR42790">
    <property type="entry name" value="AMINOTRANSFERASE"/>
    <property type="match status" value="1"/>
</dbReference>
<evidence type="ECO:0000313" key="8">
    <source>
        <dbReference type="Proteomes" id="UP000218811"/>
    </source>
</evidence>
<organism evidence="7 8">
    <name type="scientific">Wolfiporia cocos (strain MD-104)</name>
    <name type="common">Brown rot fungus</name>
    <dbReference type="NCBI Taxonomy" id="742152"/>
    <lineage>
        <taxon>Eukaryota</taxon>
        <taxon>Fungi</taxon>
        <taxon>Dikarya</taxon>
        <taxon>Basidiomycota</taxon>
        <taxon>Agaricomycotina</taxon>
        <taxon>Agaricomycetes</taxon>
        <taxon>Polyporales</taxon>
        <taxon>Phaeolaceae</taxon>
        <taxon>Wolfiporia</taxon>
    </lineage>
</organism>
<dbReference type="Pfam" id="PF00155">
    <property type="entry name" value="Aminotran_1_2"/>
    <property type="match status" value="1"/>
</dbReference>
<evidence type="ECO:0000256" key="3">
    <source>
        <dbReference type="ARBA" id="ARBA00022576"/>
    </source>
</evidence>
<evidence type="ECO:0000313" key="7">
    <source>
        <dbReference type="EMBL" id="PCH42134.1"/>
    </source>
</evidence>
<accession>A0A2H3JZG3</accession>
<dbReference type="PANTHER" id="PTHR42790:SF19">
    <property type="entry name" value="KYNURENINE_ALPHA-AMINOADIPATE AMINOTRANSFERASE, MITOCHONDRIAL"/>
    <property type="match status" value="1"/>
</dbReference>
<dbReference type="GO" id="GO:0030170">
    <property type="term" value="F:pyridoxal phosphate binding"/>
    <property type="evidence" value="ECO:0007669"/>
    <property type="project" value="InterPro"/>
</dbReference>
<evidence type="ECO:0000256" key="5">
    <source>
        <dbReference type="ARBA" id="ARBA00022898"/>
    </source>
</evidence>
<dbReference type="AlphaFoldDB" id="A0A2H3JZG3"/>
<dbReference type="InterPro" id="IPR004839">
    <property type="entry name" value="Aminotransferase_I/II_large"/>
</dbReference>
<reference evidence="7 8" key="1">
    <citation type="journal article" date="2012" name="Science">
        <title>The Paleozoic origin of enzymatic lignin decomposition reconstructed from 31 fungal genomes.</title>
        <authorList>
            <person name="Floudas D."/>
            <person name="Binder M."/>
            <person name="Riley R."/>
            <person name="Barry K."/>
            <person name="Blanchette R.A."/>
            <person name="Henrissat B."/>
            <person name="Martinez A.T."/>
            <person name="Otillar R."/>
            <person name="Spatafora J.W."/>
            <person name="Yadav J.S."/>
            <person name="Aerts A."/>
            <person name="Benoit I."/>
            <person name="Boyd A."/>
            <person name="Carlson A."/>
            <person name="Copeland A."/>
            <person name="Coutinho P.M."/>
            <person name="de Vries R.P."/>
            <person name="Ferreira P."/>
            <person name="Findley K."/>
            <person name="Foster B."/>
            <person name="Gaskell J."/>
            <person name="Glotzer D."/>
            <person name="Gorecki P."/>
            <person name="Heitman J."/>
            <person name="Hesse C."/>
            <person name="Hori C."/>
            <person name="Igarashi K."/>
            <person name="Jurgens J.A."/>
            <person name="Kallen N."/>
            <person name="Kersten P."/>
            <person name="Kohler A."/>
            <person name="Kuees U."/>
            <person name="Kumar T.K.A."/>
            <person name="Kuo A."/>
            <person name="LaButti K."/>
            <person name="Larrondo L.F."/>
            <person name="Lindquist E."/>
            <person name="Ling A."/>
            <person name="Lombard V."/>
            <person name="Lucas S."/>
            <person name="Lundell T."/>
            <person name="Martin R."/>
            <person name="McLaughlin D.J."/>
            <person name="Morgenstern I."/>
            <person name="Morin E."/>
            <person name="Murat C."/>
            <person name="Nagy L.G."/>
            <person name="Nolan M."/>
            <person name="Ohm R.A."/>
            <person name="Patyshakuliyeva A."/>
            <person name="Rokas A."/>
            <person name="Ruiz-Duenas F.J."/>
            <person name="Sabat G."/>
            <person name="Salamov A."/>
            <person name="Samejima M."/>
            <person name="Schmutz J."/>
            <person name="Slot J.C."/>
            <person name="St John F."/>
            <person name="Stenlid J."/>
            <person name="Sun H."/>
            <person name="Sun S."/>
            <person name="Syed K."/>
            <person name="Tsang A."/>
            <person name="Wiebenga A."/>
            <person name="Young D."/>
            <person name="Pisabarro A."/>
            <person name="Eastwood D.C."/>
            <person name="Martin F."/>
            <person name="Cullen D."/>
            <person name="Grigoriev I.V."/>
            <person name="Hibbett D.S."/>
        </authorList>
    </citation>
    <scope>NUCLEOTIDE SEQUENCE [LARGE SCALE GENOMIC DNA]</scope>
    <source>
        <strain evidence="7 8">MD-104</strain>
    </source>
</reference>
<evidence type="ECO:0000256" key="2">
    <source>
        <dbReference type="ARBA" id="ARBA00007441"/>
    </source>
</evidence>
<dbReference type="InterPro" id="IPR015424">
    <property type="entry name" value="PyrdxlP-dep_Trfase"/>
</dbReference>
<dbReference type="Gene3D" id="3.40.640.10">
    <property type="entry name" value="Type I PLP-dependent aspartate aminotransferase-like (Major domain)"/>
    <property type="match status" value="1"/>
</dbReference>
<keyword evidence="3" id="KW-0032">Aminotransferase</keyword>
<dbReference type="SUPFAM" id="SSF53383">
    <property type="entry name" value="PLP-dependent transferases"/>
    <property type="match status" value="1"/>
</dbReference>
<sequence>MVKALPPEFYAPFLSDLAKERKPSPIRGLYPLEARPGVISLLAGKPNATTFPLTSVTLTSRSPIDPTHEITTKVHGQALADGLQYGPTAGLPALCEWVYGLQEREHGRKKGEGWRVSIGAGSQDVIFKAVMAMVNTGDSVLVECPVYAGVLPMFQSLHCDLIEVETDSQGIRSSSLRSILENWPELKPKPKVLYTVPYGCNPTGMTATLDRRQEVLALAREHNFIILEDDPYYYLYYGDSPRHPSYFALELEQPEVGRVLRFDSLSKILSSGIRIGFACGPEPLLAAIDMHTAVANLQTPSLTQTLTFALLDAWGYAGFAAHTAAVSSFYRAKRDVFAGALRRHLTGLAEWTDPEAGMFFWFKLLLGSDDGNGEEGDSESIIRTKAYERGVLALPGTVFLPRGGKTAYVRAAFSLLDEDQVEEAVKRLKETILEARQSAHQ</sequence>
<protein>
    <submittedName>
        <fullName evidence="7">PLP-dependent transferase</fullName>
    </submittedName>
</protein>
<keyword evidence="8" id="KW-1185">Reference proteome</keyword>
<dbReference type="GO" id="GO:0008483">
    <property type="term" value="F:transaminase activity"/>
    <property type="evidence" value="ECO:0007669"/>
    <property type="project" value="UniProtKB-KW"/>
</dbReference>
<dbReference type="Proteomes" id="UP000218811">
    <property type="component" value="Unassembled WGS sequence"/>
</dbReference>
<evidence type="ECO:0000259" key="6">
    <source>
        <dbReference type="Pfam" id="PF00155"/>
    </source>
</evidence>
<dbReference type="OMA" id="TQGYPPL"/>
<keyword evidence="5" id="KW-0663">Pyridoxal phosphate</keyword>
<gene>
    <name evidence="7" type="ORF">WOLCODRAFT_101597</name>
</gene>
<proteinExistence type="inferred from homology"/>
<dbReference type="CDD" id="cd00609">
    <property type="entry name" value="AAT_like"/>
    <property type="match status" value="1"/>
</dbReference>
<dbReference type="EMBL" id="KB468124">
    <property type="protein sequence ID" value="PCH42134.1"/>
    <property type="molecule type" value="Genomic_DNA"/>
</dbReference>
<keyword evidence="4 7" id="KW-0808">Transferase</keyword>
<dbReference type="STRING" id="742152.A0A2H3JZG3"/>
<dbReference type="GO" id="GO:1901605">
    <property type="term" value="P:alpha-amino acid metabolic process"/>
    <property type="evidence" value="ECO:0007669"/>
    <property type="project" value="TreeGrafter"/>
</dbReference>
<evidence type="ECO:0000256" key="4">
    <source>
        <dbReference type="ARBA" id="ARBA00022679"/>
    </source>
</evidence>
<comment type="similarity">
    <text evidence="2">Belongs to the class-I pyridoxal-phosphate-dependent aminotransferase family.</text>
</comment>
<dbReference type="InterPro" id="IPR050859">
    <property type="entry name" value="Class-I_PLP-dep_aminotransf"/>
</dbReference>
<dbReference type="InterPro" id="IPR015421">
    <property type="entry name" value="PyrdxlP-dep_Trfase_major"/>
</dbReference>
<feature type="domain" description="Aminotransferase class I/classII large" evidence="6">
    <location>
        <begin position="83"/>
        <end position="428"/>
    </location>
</feature>
<comment type="cofactor">
    <cofactor evidence="1">
        <name>pyridoxal 5'-phosphate</name>
        <dbReference type="ChEBI" id="CHEBI:597326"/>
    </cofactor>
</comment>
<name>A0A2H3JZG3_WOLCO</name>
<evidence type="ECO:0000256" key="1">
    <source>
        <dbReference type="ARBA" id="ARBA00001933"/>
    </source>
</evidence>
<dbReference type="OrthoDB" id="691673at2759"/>